<organism evidence="1 2">
    <name type="scientific">Gossypium aridum</name>
    <name type="common">American cotton</name>
    <name type="synonym">Erioxylum aridum</name>
    <dbReference type="NCBI Taxonomy" id="34290"/>
    <lineage>
        <taxon>Eukaryota</taxon>
        <taxon>Viridiplantae</taxon>
        <taxon>Streptophyta</taxon>
        <taxon>Embryophyta</taxon>
        <taxon>Tracheophyta</taxon>
        <taxon>Spermatophyta</taxon>
        <taxon>Magnoliopsida</taxon>
        <taxon>eudicotyledons</taxon>
        <taxon>Gunneridae</taxon>
        <taxon>Pentapetalae</taxon>
        <taxon>rosids</taxon>
        <taxon>malvids</taxon>
        <taxon>Malvales</taxon>
        <taxon>Malvaceae</taxon>
        <taxon>Malvoideae</taxon>
        <taxon>Gossypium</taxon>
    </lineage>
</organism>
<dbReference type="Proteomes" id="UP000593577">
    <property type="component" value="Unassembled WGS sequence"/>
</dbReference>
<dbReference type="EMBL" id="JABFAA010000004">
    <property type="protein sequence ID" value="MBA0679600.1"/>
    <property type="molecule type" value="Genomic_DNA"/>
</dbReference>
<sequence>MLISSTMIYGFTISLLNRSYPGSLDVVNGKSLRKG</sequence>
<dbReference type="AlphaFoldDB" id="A0A7J8WXJ6"/>
<proteinExistence type="predicted"/>
<comment type="caution">
    <text evidence="1">The sequence shown here is derived from an EMBL/GenBank/DDBJ whole genome shotgun (WGS) entry which is preliminary data.</text>
</comment>
<evidence type="ECO:0000313" key="1">
    <source>
        <dbReference type="EMBL" id="MBA0679600.1"/>
    </source>
</evidence>
<keyword evidence="2" id="KW-1185">Reference proteome</keyword>
<accession>A0A7J8WXJ6</accession>
<gene>
    <name evidence="1" type="ORF">Goari_011360</name>
</gene>
<evidence type="ECO:0000313" key="2">
    <source>
        <dbReference type="Proteomes" id="UP000593577"/>
    </source>
</evidence>
<protein>
    <submittedName>
        <fullName evidence="1">Uncharacterized protein</fullName>
    </submittedName>
</protein>
<name>A0A7J8WXJ6_GOSAI</name>
<reference evidence="1 2" key="1">
    <citation type="journal article" date="2019" name="Genome Biol. Evol.">
        <title>Insights into the evolution of the New World diploid cottons (Gossypium, subgenus Houzingenia) based on genome sequencing.</title>
        <authorList>
            <person name="Grover C.E."/>
            <person name="Arick M.A. 2nd"/>
            <person name="Thrash A."/>
            <person name="Conover J.L."/>
            <person name="Sanders W.S."/>
            <person name="Peterson D.G."/>
            <person name="Frelichowski J.E."/>
            <person name="Scheffler J.A."/>
            <person name="Scheffler B.E."/>
            <person name="Wendel J.F."/>
        </authorList>
    </citation>
    <scope>NUCLEOTIDE SEQUENCE [LARGE SCALE GENOMIC DNA]</scope>
    <source>
        <strain evidence="1">185</strain>
        <tissue evidence="1">Leaf</tissue>
    </source>
</reference>